<proteinExistence type="predicted"/>
<feature type="region of interest" description="Disordered" evidence="1">
    <location>
        <begin position="190"/>
        <end position="267"/>
    </location>
</feature>
<reference evidence="3" key="1">
    <citation type="submission" date="2014-03" db="EMBL/GenBank/DDBJ databases">
        <title>The Genome Sequence of Puccinia striiformis f. sp. tritici PST-78.</title>
        <authorList>
            <consortium name="The Broad Institute Genome Sequencing Platform"/>
            <person name="Cuomo C."/>
            <person name="Hulbert S."/>
            <person name="Chen X."/>
            <person name="Walker B."/>
            <person name="Young S.K."/>
            <person name="Zeng Q."/>
            <person name="Gargeya S."/>
            <person name="Fitzgerald M."/>
            <person name="Haas B."/>
            <person name="Abouelleil A."/>
            <person name="Alvarado L."/>
            <person name="Arachchi H.M."/>
            <person name="Berlin A.M."/>
            <person name="Chapman S.B."/>
            <person name="Goldberg J."/>
            <person name="Griggs A."/>
            <person name="Gujja S."/>
            <person name="Hansen M."/>
            <person name="Howarth C."/>
            <person name="Imamovic A."/>
            <person name="Larimer J."/>
            <person name="McCowan C."/>
            <person name="Montmayeur A."/>
            <person name="Murphy C."/>
            <person name="Neiman D."/>
            <person name="Pearson M."/>
            <person name="Priest M."/>
            <person name="Roberts A."/>
            <person name="Saif S."/>
            <person name="Shea T."/>
            <person name="Sisk P."/>
            <person name="Sykes S."/>
            <person name="Wortman J."/>
            <person name="Nusbaum C."/>
            <person name="Birren B."/>
        </authorList>
    </citation>
    <scope>NUCLEOTIDE SEQUENCE [LARGE SCALE GENOMIC DNA]</scope>
    <source>
        <strain evidence="3">race PST-78</strain>
    </source>
</reference>
<organism evidence="2 3">
    <name type="scientific">Puccinia striiformis f. sp. tritici PST-78</name>
    <dbReference type="NCBI Taxonomy" id="1165861"/>
    <lineage>
        <taxon>Eukaryota</taxon>
        <taxon>Fungi</taxon>
        <taxon>Dikarya</taxon>
        <taxon>Basidiomycota</taxon>
        <taxon>Pucciniomycotina</taxon>
        <taxon>Pucciniomycetes</taxon>
        <taxon>Pucciniales</taxon>
        <taxon>Pucciniaceae</taxon>
        <taxon>Puccinia</taxon>
    </lineage>
</organism>
<sequence>MDLRHGSTLVNHVISKQNHITPVDGERNKSQRALGIWEADITGWHQLNRDLSHSAAVLRRTSAPYAFYPEMWPTLQSVRYASSDRTWKSCLITFAIAGLTLGQPFIPSEAEEVQRIPYYNFGDLLGPEDGVTDPEKPSAFEFYALPPPTVLPARFNKFGDLLLPRGGVHKPKVNHQAHEFRASPVANDLPAQSIQQSREQPSFVTTTKTSHAGSPSISTRPPSYNIVRSPSESSRDYPRRIQLTPNTKRPKWSPDEITGHHHQDKPPYELIDVVPHKERIHSTRNLYLPVIIPTLLNTYFEKFKNLLTDANLPTGYYELQLIDGDERAGLCKFWKENKDPVIVLRVFNSHNRALKTNFLKASMLGLVKWVHYTNKALMNKLKIKAHKQDEYETELMEWLYSETFKPTHDLPALGIVDPERVLSYNQNFPFGTVQRHLIDYLTRKLPNNYALTKAIIIVGIWYKNLHPEIWIWADDFSYSSWIEAEVLATLAERGNRRWGTPRDTQVDDSLHL</sequence>
<evidence type="ECO:0000313" key="2">
    <source>
        <dbReference type="EMBL" id="KNE97538.1"/>
    </source>
</evidence>
<feature type="compositionally biased region" description="Polar residues" evidence="1">
    <location>
        <begin position="190"/>
        <end position="232"/>
    </location>
</feature>
<gene>
    <name evidence="2" type="ORF">PSTG_09233</name>
</gene>
<name>A0A0L0VE40_9BASI</name>
<protein>
    <submittedName>
        <fullName evidence="2">Uncharacterized protein</fullName>
    </submittedName>
</protein>
<evidence type="ECO:0000256" key="1">
    <source>
        <dbReference type="SAM" id="MobiDB-lite"/>
    </source>
</evidence>
<comment type="caution">
    <text evidence="2">The sequence shown here is derived from an EMBL/GenBank/DDBJ whole genome shotgun (WGS) entry which is preliminary data.</text>
</comment>
<dbReference type="OrthoDB" id="2501485at2759"/>
<dbReference type="AlphaFoldDB" id="A0A0L0VE40"/>
<dbReference type="EMBL" id="AJIL01000067">
    <property type="protein sequence ID" value="KNE97538.1"/>
    <property type="molecule type" value="Genomic_DNA"/>
</dbReference>
<evidence type="ECO:0000313" key="3">
    <source>
        <dbReference type="Proteomes" id="UP000054564"/>
    </source>
</evidence>
<dbReference type="Proteomes" id="UP000054564">
    <property type="component" value="Unassembled WGS sequence"/>
</dbReference>
<keyword evidence="3" id="KW-1185">Reference proteome</keyword>
<accession>A0A0L0VE40</accession>
<feature type="compositionally biased region" description="Basic and acidic residues" evidence="1">
    <location>
        <begin position="252"/>
        <end position="267"/>
    </location>
</feature>